<comment type="caution">
    <text evidence="3">The sequence shown here is derived from an EMBL/GenBank/DDBJ whole genome shotgun (WGS) entry which is preliminary data.</text>
</comment>
<feature type="transmembrane region" description="Helical" evidence="2">
    <location>
        <begin position="37"/>
        <end position="55"/>
    </location>
</feature>
<feature type="region of interest" description="Disordered" evidence="1">
    <location>
        <begin position="63"/>
        <end position="100"/>
    </location>
</feature>
<keyword evidence="4" id="KW-1185">Reference proteome</keyword>
<reference evidence="3 4" key="1">
    <citation type="submission" date="2016-03" db="EMBL/GenBank/DDBJ databases">
        <title>EvidentialGene: Evidence-directed Construction of Genes on Genomes.</title>
        <authorList>
            <person name="Gilbert D.G."/>
            <person name="Choi J.-H."/>
            <person name="Mockaitis K."/>
            <person name="Colbourne J."/>
            <person name="Pfrender M."/>
        </authorList>
    </citation>
    <scope>NUCLEOTIDE SEQUENCE [LARGE SCALE GENOMIC DNA]</scope>
    <source>
        <strain evidence="3 4">Xinb3</strain>
        <tissue evidence="3">Complete organism</tissue>
    </source>
</reference>
<feature type="compositionally biased region" description="Basic and acidic residues" evidence="1">
    <location>
        <begin position="75"/>
        <end position="100"/>
    </location>
</feature>
<evidence type="ECO:0000313" key="4">
    <source>
        <dbReference type="Proteomes" id="UP000076858"/>
    </source>
</evidence>
<organism evidence="3 4">
    <name type="scientific">Daphnia magna</name>
    <dbReference type="NCBI Taxonomy" id="35525"/>
    <lineage>
        <taxon>Eukaryota</taxon>
        <taxon>Metazoa</taxon>
        <taxon>Ecdysozoa</taxon>
        <taxon>Arthropoda</taxon>
        <taxon>Crustacea</taxon>
        <taxon>Branchiopoda</taxon>
        <taxon>Diplostraca</taxon>
        <taxon>Cladocera</taxon>
        <taxon>Anomopoda</taxon>
        <taxon>Daphniidae</taxon>
        <taxon>Daphnia</taxon>
    </lineage>
</organism>
<keyword evidence="2" id="KW-0812">Transmembrane</keyword>
<dbReference type="Proteomes" id="UP000076858">
    <property type="component" value="Unassembled WGS sequence"/>
</dbReference>
<gene>
    <name evidence="3" type="ORF">APZ42_022360</name>
</gene>
<keyword evidence="2" id="KW-1133">Transmembrane helix</keyword>
<name>A0A164VF31_9CRUS</name>
<sequence>MLSVPSHSRQKSFNIVKQSQSTKLIQSNQVIDFSNRFVQRIFLFAFVPIIVIAEFQLARLSRDSQIGGGSPQWVERSKRYTSKHEAGSTDMEPEMRKEMS</sequence>
<evidence type="ECO:0000256" key="1">
    <source>
        <dbReference type="SAM" id="MobiDB-lite"/>
    </source>
</evidence>
<accession>A0A164VF31</accession>
<evidence type="ECO:0000256" key="2">
    <source>
        <dbReference type="SAM" id="Phobius"/>
    </source>
</evidence>
<evidence type="ECO:0000313" key="3">
    <source>
        <dbReference type="EMBL" id="KZS12258.1"/>
    </source>
</evidence>
<protein>
    <submittedName>
        <fullName evidence="3">Uncharacterized protein</fullName>
    </submittedName>
</protein>
<keyword evidence="2" id="KW-0472">Membrane</keyword>
<dbReference type="AlphaFoldDB" id="A0A164VF31"/>
<proteinExistence type="predicted"/>
<dbReference type="EMBL" id="LRGB01001361">
    <property type="protein sequence ID" value="KZS12258.1"/>
    <property type="molecule type" value="Genomic_DNA"/>
</dbReference>